<comment type="caution">
    <text evidence="4">The sequence shown here is derived from an EMBL/GenBank/DDBJ whole genome shotgun (WGS) entry which is preliminary data.</text>
</comment>
<dbReference type="eggNOG" id="COG3170">
    <property type="taxonomic scope" value="Bacteria"/>
</dbReference>
<gene>
    <name evidence="4" type="ORF">CEG18_06640</name>
</gene>
<accession>A0A246FC94</accession>
<feature type="compositionally biased region" description="Low complexity" evidence="2">
    <location>
        <begin position="347"/>
        <end position="368"/>
    </location>
</feature>
<dbReference type="InterPro" id="IPR020012">
    <property type="entry name" value="LysM_FimV"/>
</dbReference>
<evidence type="ECO:0000313" key="4">
    <source>
        <dbReference type="EMBL" id="OWP51935.1"/>
    </source>
</evidence>
<name>A0A246FC94_PSENT</name>
<keyword evidence="1" id="KW-0175">Coiled coil</keyword>
<proteinExistence type="predicted"/>
<protein>
    <recommendedName>
        <fullName evidence="3">FimV N-terminal domain-containing protein</fullName>
    </recommendedName>
</protein>
<dbReference type="STRING" id="46680.GCA_000807755_01526"/>
<dbReference type="EMBL" id="NJBA01000002">
    <property type="protein sequence ID" value="OWP51935.1"/>
    <property type="molecule type" value="Genomic_DNA"/>
</dbReference>
<evidence type="ECO:0000256" key="2">
    <source>
        <dbReference type="SAM" id="MobiDB-lite"/>
    </source>
</evidence>
<feature type="region of interest" description="Disordered" evidence="2">
    <location>
        <begin position="228"/>
        <end position="284"/>
    </location>
</feature>
<feature type="domain" description="FimV N-terminal" evidence="3">
    <location>
        <begin position="8"/>
        <end position="115"/>
    </location>
</feature>
<dbReference type="InterPro" id="IPR057840">
    <property type="entry name" value="FimV_N"/>
</dbReference>
<evidence type="ECO:0000313" key="5">
    <source>
        <dbReference type="Proteomes" id="UP000198145"/>
    </source>
</evidence>
<dbReference type="Gene3D" id="3.10.350.10">
    <property type="entry name" value="LysM domain"/>
    <property type="match status" value="1"/>
</dbReference>
<reference evidence="4 5" key="1">
    <citation type="submission" date="2017-06" db="EMBL/GenBank/DDBJ databases">
        <title>Draft genome of Pseudomonas nitroreducens DF05.</title>
        <authorList>
            <person name="Iyer R."/>
        </authorList>
    </citation>
    <scope>NUCLEOTIDE SEQUENCE [LARGE SCALE GENOMIC DNA]</scope>
    <source>
        <strain evidence="4 5">DF05</strain>
    </source>
</reference>
<dbReference type="Pfam" id="PF25800">
    <property type="entry name" value="FimV_N"/>
    <property type="match status" value="1"/>
</dbReference>
<feature type="coiled-coil region" evidence="1">
    <location>
        <begin position="297"/>
        <end position="324"/>
    </location>
</feature>
<organism evidence="4 5">
    <name type="scientific">Pseudomonas nitroreducens</name>
    <dbReference type="NCBI Taxonomy" id="46680"/>
    <lineage>
        <taxon>Bacteria</taxon>
        <taxon>Pseudomonadati</taxon>
        <taxon>Pseudomonadota</taxon>
        <taxon>Gammaproteobacteria</taxon>
        <taxon>Pseudomonadales</taxon>
        <taxon>Pseudomonadaceae</taxon>
        <taxon>Pseudomonas</taxon>
    </lineage>
</organism>
<dbReference type="Proteomes" id="UP000198145">
    <property type="component" value="Unassembled WGS sequence"/>
</dbReference>
<dbReference type="AlphaFoldDB" id="A0A246FC94"/>
<evidence type="ECO:0000256" key="1">
    <source>
        <dbReference type="SAM" id="Coils"/>
    </source>
</evidence>
<dbReference type="RefSeq" id="WP_088416791.1">
    <property type="nucleotide sequence ID" value="NZ_NJBA01000002.1"/>
</dbReference>
<dbReference type="NCBIfam" id="TIGR03505">
    <property type="entry name" value="FimV_core"/>
    <property type="match status" value="1"/>
</dbReference>
<feature type="region of interest" description="Disordered" evidence="2">
    <location>
        <begin position="346"/>
        <end position="381"/>
    </location>
</feature>
<evidence type="ECO:0000259" key="3">
    <source>
        <dbReference type="Pfam" id="PF25800"/>
    </source>
</evidence>
<sequence length="381" mass="40729">MPGMAGALELGDISSRAALGQTLSANIDLRGAADLSSEEVVVSLASAEDFERLGVDRNVVTSGLKFTPDLGRNGRGVIHVSSSRPIREPYVNFVLQVVWPQGRLVREFTLLLDPPTYVASPVTPPAIAPMAATRAPQVQSLVPSVAGAPAADSYRIQRNDALWDIASRNRPSSSVSVMQTMAAMQRMNPDAFVDGNINRLKVGQVLRLPGEQQVREQSHAQAVAHVETQNSQWKAKRNPQVAQQGRQLDATHKVEAGSAPAKAEERDSLRLVSGQPGKDKDKGKVEAEQLAVAQEGLDSARREGDELRSRISDLESQTQKLNKLIELKDSQIAGLIARLAEQDRAKAQAAPQAGHPQASAAEVAQASAPLTAQATDGAPRP</sequence>
<dbReference type="InterPro" id="IPR036779">
    <property type="entry name" value="LysM_dom_sf"/>
</dbReference>